<dbReference type="Pfam" id="PF00230">
    <property type="entry name" value="MIP"/>
    <property type="match status" value="1"/>
</dbReference>
<protein>
    <submittedName>
        <fullName evidence="11">Glycerol uptake facilitator protein</fullName>
    </submittedName>
</protein>
<dbReference type="SUPFAM" id="SSF81338">
    <property type="entry name" value="Aquaporin-like"/>
    <property type="match status" value="1"/>
</dbReference>
<gene>
    <name evidence="11" type="primary">glpF_0</name>
    <name evidence="10" type="synonym">glpF_1</name>
    <name evidence="10" type="ORF">CM83_17335</name>
    <name evidence="11" type="ORF">CM83_17336</name>
</gene>
<dbReference type="EMBL" id="GBHO01017240">
    <property type="protein sequence ID" value="JAG26364.1"/>
    <property type="molecule type" value="Transcribed_RNA"/>
</dbReference>
<keyword evidence="3 8" id="KW-0813">Transport</keyword>
<organism evidence="11">
    <name type="scientific">Lygus hesperus</name>
    <name type="common">Western plant bug</name>
    <dbReference type="NCBI Taxonomy" id="30085"/>
    <lineage>
        <taxon>Eukaryota</taxon>
        <taxon>Metazoa</taxon>
        <taxon>Ecdysozoa</taxon>
        <taxon>Arthropoda</taxon>
        <taxon>Hexapoda</taxon>
        <taxon>Insecta</taxon>
        <taxon>Pterygota</taxon>
        <taxon>Neoptera</taxon>
        <taxon>Paraneoptera</taxon>
        <taxon>Hemiptera</taxon>
        <taxon>Heteroptera</taxon>
        <taxon>Panheteroptera</taxon>
        <taxon>Cimicomorpha</taxon>
        <taxon>Miridae</taxon>
        <taxon>Mirini</taxon>
        <taxon>Lygus</taxon>
    </lineage>
</organism>
<reference evidence="11" key="1">
    <citation type="journal article" date="2014" name="PLoS ONE">
        <title>Transcriptome-Based Identification of ABC Transporters in the Western Tarnished Plant Bug Lygus hesperus.</title>
        <authorList>
            <person name="Hull J.J."/>
            <person name="Chaney K."/>
            <person name="Geib S.M."/>
            <person name="Fabrick J.A."/>
            <person name="Brent C.S."/>
            <person name="Walsh D."/>
            <person name="Lavine L.C."/>
        </authorList>
    </citation>
    <scope>NUCLEOTIDE SEQUENCE</scope>
</reference>
<evidence type="ECO:0000256" key="9">
    <source>
        <dbReference type="SAM" id="Phobius"/>
    </source>
</evidence>
<dbReference type="GO" id="GO:0015250">
    <property type="term" value="F:water channel activity"/>
    <property type="evidence" value="ECO:0007669"/>
    <property type="project" value="TreeGrafter"/>
</dbReference>
<comment type="similarity">
    <text evidence="2 8">Belongs to the MIP/aquaporin (TC 1.A.8) family.</text>
</comment>
<dbReference type="EMBL" id="GBHO01012857">
    <property type="protein sequence ID" value="JAG30747.1"/>
    <property type="molecule type" value="Transcribed_RNA"/>
</dbReference>
<dbReference type="PRINTS" id="PR00783">
    <property type="entry name" value="MINTRINSICP"/>
</dbReference>
<dbReference type="AlphaFoldDB" id="A0A0A9YCE3"/>
<evidence type="ECO:0000256" key="4">
    <source>
        <dbReference type="ARBA" id="ARBA00022692"/>
    </source>
</evidence>
<reference evidence="11" key="2">
    <citation type="submission" date="2014-07" db="EMBL/GenBank/DDBJ databases">
        <authorList>
            <person name="Hull J."/>
        </authorList>
    </citation>
    <scope>NUCLEOTIDE SEQUENCE</scope>
</reference>
<evidence type="ECO:0000256" key="7">
    <source>
        <dbReference type="ARBA" id="ARBA00045280"/>
    </source>
</evidence>
<evidence type="ECO:0000256" key="6">
    <source>
        <dbReference type="ARBA" id="ARBA00023136"/>
    </source>
</evidence>
<proteinExistence type="inferred from homology"/>
<keyword evidence="4 8" id="KW-0812">Transmembrane</keyword>
<evidence type="ECO:0000256" key="1">
    <source>
        <dbReference type="ARBA" id="ARBA00004141"/>
    </source>
</evidence>
<evidence type="ECO:0000256" key="8">
    <source>
        <dbReference type="RuleBase" id="RU000477"/>
    </source>
</evidence>
<comment type="function">
    <text evidence="7">Aquaglyceroporin that may modulate the water content and osmolytes during anhydrobiosis.</text>
</comment>
<name>A0A0A9YCE3_LYGHE</name>
<dbReference type="GO" id="GO:0005886">
    <property type="term" value="C:plasma membrane"/>
    <property type="evidence" value="ECO:0007669"/>
    <property type="project" value="TreeGrafter"/>
</dbReference>
<comment type="subcellular location">
    <subcellularLocation>
        <location evidence="1">Membrane</location>
        <topology evidence="1">Multi-pass membrane protein</topology>
    </subcellularLocation>
</comment>
<evidence type="ECO:0000313" key="10">
    <source>
        <dbReference type="EMBL" id="JAG26364.1"/>
    </source>
</evidence>
<dbReference type="InterPro" id="IPR023271">
    <property type="entry name" value="Aquaporin-like"/>
</dbReference>
<evidence type="ECO:0000313" key="11">
    <source>
        <dbReference type="EMBL" id="JAG30747.1"/>
    </source>
</evidence>
<feature type="transmembrane region" description="Helical" evidence="9">
    <location>
        <begin position="46"/>
        <end position="66"/>
    </location>
</feature>
<dbReference type="Gene3D" id="1.20.1080.10">
    <property type="entry name" value="Glycerol uptake facilitator protein"/>
    <property type="match status" value="1"/>
</dbReference>
<dbReference type="InterPro" id="IPR050363">
    <property type="entry name" value="MIP/Aquaporin"/>
</dbReference>
<dbReference type="PANTHER" id="PTHR43829">
    <property type="entry name" value="AQUAPORIN OR AQUAGLYCEROPORIN RELATED"/>
    <property type="match status" value="1"/>
</dbReference>
<evidence type="ECO:0000256" key="3">
    <source>
        <dbReference type="ARBA" id="ARBA00022448"/>
    </source>
</evidence>
<dbReference type="InterPro" id="IPR000425">
    <property type="entry name" value="MIP"/>
</dbReference>
<keyword evidence="6 9" id="KW-0472">Membrane</keyword>
<dbReference type="GO" id="GO:0015254">
    <property type="term" value="F:glycerol channel activity"/>
    <property type="evidence" value="ECO:0007669"/>
    <property type="project" value="TreeGrafter"/>
</dbReference>
<keyword evidence="5 9" id="KW-1133">Transmembrane helix</keyword>
<evidence type="ECO:0000256" key="5">
    <source>
        <dbReference type="ARBA" id="ARBA00022989"/>
    </source>
</evidence>
<dbReference type="PANTHER" id="PTHR43829:SF9">
    <property type="entry name" value="AQUAPORIN-9"/>
    <property type="match status" value="1"/>
</dbReference>
<accession>A0A0A9YCE3</accession>
<feature type="transmembrane region" description="Helical" evidence="9">
    <location>
        <begin position="128"/>
        <end position="151"/>
    </location>
</feature>
<sequence length="156" mass="17112">MVGAACCYALFHDHFIAAEATLKPGETMASKYSGLFCTYPNISNKYAVWSEFICTLCLLLVIMGINDERMTPATQHKPIAIGILVFLIGLCPGWCTGYAMNPARDFGPRLVTVFLWGSEPLTLNDHYFVVPLLVPFLGAFAGVLLYVLTVVSKVKV</sequence>
<feature type="transmembrane region" description="Helical" evidence="9">
    <location>
        <begin position="78"/>
        <end position="100"/>
    </location>
</feature>
<evidence type="ECO:0000256" key="2">
    <source>
        <dbReference type="ARBA" id="ARBA00006175"/>
    </source>
</evidence>